<sequence>MERIEGWKHGEELSKIFAKCNISGSSAVLHVAPDYTLLALATKGIEPDVIWQFDIGFEKTANQFFRHNPPTPGEVENAIMVVEDEVMQVSKLIPAGTHLFSFDVAVKEIYAQLEPYQQSSARLLYRHDVEAIFGRLSTIISGRPVSSDTLPQTATFAAALLILREVMFHLGFDEVTLCD</sequence>
<reference evidence="2" key="2">
    <citation type="journal article" date="2017" name="Genome Announc.">
        <title>Draft genome sequence of Paludibacter jiangxiensis NM7(T), a propionate-producing fermentative bacterium.</title>
        <authorList>
            <person name="Qiu Y.-L."/>
            <person name="Tourlousse D.M."/>
            <person name="Matsuura N."/>
            <person name="Ohashi A."/>
            <person name="Sekiguchi Y."/>
        </authorList>
    </citation>
    <scope>NUCLEOTIDE SEQUENCE [LARGE SCALE GENOMIC DNA]</scope>
    <source>
        <strain evidence="2">NM7</strain>
    </source>
</reference>
<dbReference type="AlphaFoldDB" id="A0A161LE82"/>
<proteinExistence type="predicted"/>
<evidence type="ECO:0000313" key="2">
    <source>
        <dbReference type="Proteomes" id="UP000076586"/>
    </source>
</evidence>
<comment type="caution">
    <text evidence="1">The sequence shown here is derived from an EMBL/GenBank/DDBJ whole genome shotgun (WGS) entry which is preliminary data.</text>
</comment>
<dbReference type="STRING" id="681398.PJIAN_246"/>
<gene>
    <name evidence="1" type="ORF">PJIAN_246</name>
</gene>
<dbReference type="EMBL" id="BDCR01000002">
    <property type="protein sequence ID" value="GAT62487.1"/>
    <property type="molecule type" value="Genomic_DNA"/>
</dbReference>
<dbReference type="RefSeq" id="WP_068702855.1">
    <property type="nucleotide sequence ID" value="NZ_BDCR01000002.1"/>
</dbReference>
<protein>
    <submittedName>
        <fullName evidence="1">Uncharacterized protein</fullName>
    </submittedName>
</protein>
<dbReference type="OrthoDB" id="6504658at2"/>
<name>A0A161LE82_9BACT</name>
<dbReference type="Proteomes" id="UP000076586">
    <property type="component" value="Unassembled WGS sequence"/>
</dbReference>
<evidence type="ECO:0000313" key="1">
    <source>
        <dbReference type="EMBL" id="GAT62487.1"/>
    </source>
</evidence>
<accession>A0A161LE82</accession>
<reference evidence="2" key="1">
    <citation type="submission" date="2016-04" db="EMBL/GenBank/DDBJ databases">
        <title>Draft genome sequence of Paludibacter jiangxiensis strain NM7.</title>
        <authorList>
            <person name="Qiu Y."/>
            <person name="Matsuura N."/>
            <person name="Ohashi A."/>
            <person name="Tourlousse M.D."/>
            <person name="Sekiguchi Y."/>
        </authorList>
    </citation>
    <scope>NUCLEOTIDE SEQUENCE [LARGE SCALE GENOMIC DNA]</scope>
    <source>
        <strain evidence="2">NM7</strain>
    </source>
</reference>
<organism evidence="1 2">
    <name type="scientific">Paludibacter jiangxiensis</name>
    <dbReference type="NCBI Taxonomy" id="681398"/>
    <lineage>
        <taxon>Bacteria</taxon>
        <taxon>Pseudomonadati</taxon>
        <taxon>Bacteroidota</taxon>
        <taxon>Bacteroidia</taxon>
        <taxon>Bacteroidales</taxon>
        <taxon>Paludibacteraceae</taxon>
        <taxon>Paludibacter</taxon>
    </lineage>
</organism>
<keyword evidence="2" id="KW-1185">Reference proteome</keyword>
<dbReference type="Gene3D" id="3.30.420.150">
    <property type="entry name" value="Exopolyphosphatase. Domain 2"/>
    <property type="match status" value="1"/>
</dbReference>